<gene>
    <name evidence="1" type="ORF">N8I86_00640</name>
</gene>
<protein>
    <submittedName>
        <fullName evidence="1">Uncharacterized protein</fullName>
    </submittedName>
</protein>
<proteinExistence type="predicted"/>
<dbReference type="EMBL" id="CP106795">
    <property type="protein sequence ID" value="UXY33365.1"/>
    <property type="molecule type" value="Genomic_DNA"/>
</dbReference>
<dbReference type="Gene3D" id="3.30.1360.200">
    <property type="match status" value="1"/>
</dbReference>
<organism evidence="1 2">
    <name type="scientific">Streptomyces albidocamelliae</name>
    <dbReference type="NCBI Taxonomy" id="2981135"/>
    <lineage>
        <taxon>Bacteria</taxon>
        <taxon>Bacillati</taxon>
        <taxon>Actinomycetota</taxon>
        <taxon>Actinomycetes</taxon>
        <taxon>Kitasatosporales</taxon>
        <taxon>Streptomycetaceae</taxon>
        <taxon>Streptomyces</taxon>
    </lineage>
</organism>
<reference evidence="1" key="1">
    <citation type="submission" date="2022-10" db="EMBL/GenBank/DDBJ databases">
        <authorList>
            <person name="Mo P."/>
        </authorList>
    </citation>
    <scope>NUCLEOTIDE SEQUENCE</scope>
    <source>
        <strain evidence="1">HUAS 14-6</strain>
    </source>
</reference>
<evidence type="ECO:0000313" key="1">
    <source>
        <dbReference type="EMBL" id="UXY33365.1"/>
    </source>
</evidence>
<keyword evidence="2" id="KW-1185">Reference proteome</keyword>
<evidence type="ECO:0000313" key="2">
    <source>
        <dbReference type="Proteomes" id="UP001060733"/>
    </source>
</evidence>
<accession>A0ABY6EEQ1</accession>
<sequence>MTDVRVASAKAEKSTADGTWQVEVTLSPADRTRFAALTSSLAEAPAPRNGFAVIIDGKLWGNPL</sequence>
<dbReference type="Proteomes" id="UP001060733">
    <property type="component" value="Chromosome"/>
</dbReference>
<name>A0ABY6EEQ1_9ACTN</name>
<dbReference type="RefSeq" id="WP_073896587.1">
    <property type="nucleotide sequence ID" value="NZ_CP106795.1"/>
</dbReference>